<dbReference type="AlphaFoldDB" id="A0AAN7ZPY3"/>
<protein>
    <recommendedName>
        <fullName evidence="12">2',5'-phosphodiesterase 12</fullName>
    </recommendedName>
    <alternativeName>
        <fullName evidence="13">Mitochondrial deadenylase</fullName>
    </alternativeName>
</protein>
<dbReference type="PANTHER" id="PTHR12121">
    <property type="entry name" value="CARBON CATABOLITE REPRESSOR PROTEIN 4"/>
    <property type="match status" value="1"/>
</dbReference>
<keyword evidence="10" id="KW-0809">Transit peptide</keyword>
<evidence type="ECO:0000256" key="13">
    <source>
        <dbReference type="ARBA" id="ARBA00083541"/>
    </source>
</evidence>
<evidence type="ECO:0000256" key="6">
    <source>
        <dbReference type="ARBA" id="ARBA00022723"/>
    </source>
</evidence>
<dbReference type="Gene3D" id="3.60.10.10">
    <property type="entry name" value="Endonuclease/exonuclease/phosphatase"/>
    <property type="match status" value="1"/>
</dbReference>
<evidence type="ECO:0000313" key="17">
    <source>
        <dbReference type="Proteomes" id="UP001329430"/>
    </source>
</evidence>
<dbReference type="InterPro" id="IPR005135">
    <property type="entry name" value="Endo/exonuclease/phosphatase"/>
</dbReference>
<evidence type="ECO:0000256" key="1">
    <source>
        <dbReference type="ARBA" id="ARBA00001946"/>
    </source>
</evidence>
<keyword evidence="9" id="KW-0460">Magnesium</keyword>
<dbReference type="GO" id="GO:0000288">
    <property type="term" value="P:nuclear-transcribed mRNA catabolic process, deadenylation-dependent decay"/>
    <property type="evidence" value="ECO:0007669"/>
    <property type="project" value="TreeGrafter"/>
</dbReference>
<keyword evidence="4" id="KW-0507">mRNA processing</keyword>
<dbReference type="GO" id="GO:0006397">
    <property type="term" value="P:mRNA processing"/>
    <property type="evidence" value="ECO:0007669"/>
    <property type="project" value="UniProtKB-KW"/>
</dbReference>
<dbReference type="Proteomes" id="UP001329430">
    <property type="component" value="Chromosome 3"/>
</dbReference>
<evidence type="ECO:0000256" key="5">
    <source>
        <dbReference type="ARBA" id="ARBA00022722"/>
    </source>
</evidence>
<evidence type="ECO:0000256" key="7">
    <source>
        <dbReference type="ARBA" id="ARBA00022801"/>
    </source>
</evidence>
<dbReference type="Pfam" id="PF21171">
    <property type="entry name" value="PDE12-like_N"/>
    <property type="match status" value="1"/>
</dbReference>
<evidence type="ECO:0000313" key="16">
    <source>
        <dbReference type="EMBL" id="KAK5645863.1"/>
    </source>
</evidence>
<dbReference type="InterPro" id="IPR048821">
    <property type="entry name" value="PDE12-like_N"/>
</dbReference>
<evidence type="ECO:0000256" key="11">
    <source>
        <dbReference type="ARBA" id="ARBA00023128"/>
    </source>
</evidence>
<comment type="subcellular location">
    <subcellularLocation>
        <location evidence="2">Mitochondrion matrix</location>
    </subcellularLocation>
</comment>
<proteinExistence type="predicted"/>
<dbReference type="SUPFAM" id="SSF56219">
    <property type="entry name" value="DNase I-like"/>
    <property type="match status" value="1"/>
</dbReference>
<dbReference type="PANTHER" id="PTHR12121:SF37">
    <property type="entry name" value="2',5'-PHOSPHODIESTERASE 12"/>
    <property type="match status" value="1"/>
</dbReference>
<evidence type="ECO:0000259" key="15">
    <source>
        <dbReference type="Pfam" id="PF21171"/>
    </source>
</evidence>
<dbReference type="FunFam" id="3.60.10.10:FF:000018">
    <property type="entry name" value="2',5'-phosphodiesterase 12"/>
    <property type="match status" value="1"/>
</dbReference>
<feature type="domain" description="2',5'-phosphodiesterase 12-like N-terminal" evidence="15">
    <location>
        <begin position="147"/>
        <end position="237"/>
    </location>
</feature>
<organism evidence="16 17">
    <name type="scientific">Pyrocoelia pectoralis</name>
    <dbReference type="NCBI Taxonomy" id="417401"/>
    <lineage>
        <taxon>Eukaryota</taxon>
        <taxon>Metazoa</taxon>
        <taxon>Ecdysozoa</taxon>
        <taxon>Arthropoda</taxon>
        <taxon>Hexapoda</taxon>
        <taxon>Insecta</taxon>
        <taxon>Pterygota</taxon>
        <taxon>Neoptera</taxon>
        <taxon>Endopterygota</taxon>
        <taxon>Coleoptera</taxon>
        <taxon>Polyphaga</taxon>
        <taxon>Elateriformia</taxon>
        <taxon>Elateroidea</taxon>
        <taxon>Lampyridae</taxon>
        <taxon>Lampyrinae</taxon>
        <taxon>Pyrocoelia</taxon>
    </lineage>
</organism>
<evidence type="ECO:0000256" key="2">
    <source>
        <dbReference type="ARBA" id="ARBA00004305"/>
    </source>
</evidence>
<keyword evidence="5" id="KW-0540">Nuclease</keyword>
<comment type="caution">
    <text evidence="16">The sequence shown here is derived from an EMBL/GenBank/DDBJ whole genome shotgun (WGS) entry which is preliminary data.</text>
</comment>
<dbReference type="GO" id="GO:0005759">
    <property type="term" value="C:mitochondrial matrix"/>
    <property type="evidence" value="ECO:0007669"/>
    <property type="project" value="UniProtKB-SubCell"/>
</dbReference>
<accession>A0AAN7ZPY3</accession>
<dbReference type="InterPro" id="IPR050410">
    <property type="entry name" value="CCR4/nocturin_mRNA_transcr"/>
</dbReference>
<evidence type="ECO:0000256" key="10">
    <source>
        <dbReference type="ARBA" id="ARBA00022946"/>
    </source>
</evidence>
<keyword evidence="8" id="KW-0269">Exonuclease</keyword>
<keyword evidence="3" id="KW-0597">Phosphoprotein</keyword>
<evidence type="ECO:0000256" key="8">
    <source>
        <dbReference type="ARBA" id="ARBA00022839"/>
    </source>
</evidence>
<keyword evidence="6" id="KW-0479">Metal-binding</keyword>
<gene>
    <name evidence="16" type="ORF">RI129_004327</name>
</gene>
<reference evidence="16 17" key="1">
    <citation type="journal article" date="2024" name="Insects">
        <title>An Improved Chromosome-Level Genome Assembly of the Firefly Pyrocoelia pectoralis.</title>
        <authorList>
            <person name="Fu X."/>
            <person name="Meyer-Rochow V.B."/>
            <person name="Ballantyne L."/>
            <person name="Zhu X."/>
        </authorList>
    </citation>
    <scope>NUCLEOTIDE SEQUENCE [LARGE SCALE GENOMIC DNA]</scope>
    <source>
        <strain evidence="16">XCY_ONT2</strain>
    </source>
</reference>
<feature type="domain" description="Endonuclease/exonuclease/phosphatase" evidence="14">
    <location>
        <begin position="264"/>
        <end position="551"/>
    </location>
</feature>
<comment type="cofactor">
    <cofactor evidence="1">
        <name>Mg(2+)</name>
        <dbReference type="ChEBI" id="CHEBI:18420"/>
    </cofactor>
</comment>
<evidence type="ECO:0000256" key="9">
    <source>
        <dbReference type="ARBA" id="ARBA00022842"/>
    </source>
</evidence>
<name>A0AAN7ZPY3_9COLE</name>
<evidence type="ECO:0000256" key="12">
    <source>
        <dbReference type="ARBA" id="ARBA00072755"/>
    </source>
</evidence>
<keyword evidence="7" id="KW-0378">Hydrolase</keyword>
<dbReference type="EMBL" id="JAVRBK010000003">
    <property type="protein sequence ID" value="KAK5645863.1"/>
    <property type="molecule type" value="Genomic_DNA"/>
</dbReference>
<keyword evidence="17" id="KW-1185">Reference proteome</keyword>
<evidence type="ECO:0000256" key="4">
    <source>
        <dbReference type="ARBA" id="ARBA00022664"/>
    </source>
</evidence>
<dbReference type="Pfam" id="PF03372">
    <property type="entry name" value="Exo_endo_phos"/>
    <property type="match status" value="1"/>
</dbReference>
<evidence type="ECO:0000259" key="14">
    <source>
        <dbReference type="Pfam" id="PF03372"/>
    </source>
</evidence>
<keyword evidence="11" id="KW-0496">Mitochondrion</keyword>
<sequence length="569" mass="65731">MLKFFELIKTNWNSNYRFLHKYIFKMDKAYLRHVTETEQFQISFRYSDLNRVDRQFNFCRQLKEPVGTFLSRVTTNVSKVVNKKNKKKKTDTADNVQESNTVAASLLLNGVEVSDEQICEDLFIPHSSHQIVLKLLDKEYSIVINSPWVNSLSLPKSIMSNFPVYPAKFETDLLDRSLSEFNWYRSSDKVNWESVGNGFIYLPINDDINYYLKMTCLPKNEYGTGPFVEIISETCVEASPGHCPFDTRHQFTKDKLVGKEFRVVTYNILADLYTDSDYSRNTLFPYCPAYALSMDYRKQLIIKELIGYNADVICLQELDKKIFINHIEPVFSTLDYSCAFQLKGGEVAEGLGCIYNNKRFRFLESKTMVYGEQINKEPLFADIWEKISCNPKLAERYTQRSTVLEVIVLESLENEELLLVANTHLYFHPDADHIRLLQGAVAIRFIEDFVDKLRSKSEKRVSIVFCGDFNSVPECGIYQLYTTGSVSEDFIDWRSNCDETVRGLSLSQRFKLGSACGTPDFTNYTAGFAGCLDYIFYEKDNLKVTQVIPLPSNEELIMEHVPLRSIVQP</sequence>
<dbReference type="InterPro" id="IPR036691">
    <property type="entry name" value="Endo/exonu/phosph_ase_sf"/>
</dbReference>
<dbReference type="GO" id="GO:0004535">
    <property type="term" value="F:poly(A)-specific ribonuclease activity"/>
    <property type="evidence" value="ECO:0007669"/>
    <property type="project" value="UniProtKB-ARBA"/>
</dbReference>
<evidence type="ECO:0000256" key="3">
    <source>
        <dbReference type="ARBA" id="ARBA00022553"/>
    </source>
</evidence>
<dbReference type="GO" id="GO:0046872">
    <property type="term" value="F:metal ion binding"/>
    <property type="evidence" value="ECO:0007669"/>
    <property type="project" value="UniProtKB-KW"/>
</dbReference>